<dbReference type="InterPro" id="IPR036271">
    <property type="entry name" value="Tet_transcr_reg_TetR-rel_C_sf"/>
</dbReference>
<dbReference type="EMBL" id="JAAXKY010000045">
    <property type="protein sequence ID" value="NMH78496.1"/>
    <property type="molecule type" value="Genomic_DNA"/>
</dbReference>
<dbReference type="Gene3D" id="1.10.357.10">
    <property type="entry name" value="Tetracycline Repressor, domain 2"/>
    <property type="match status" value="1"/>
</dbReference>
<evidence type="ECO:0000259" key="4">
    <source>
        <dbReference type="PROSITE" id="PS50977"/>
    </source>
</evidence>
<dbReference type="PRINTS" id="PR00455">
    <property type="entry name" value="HTHTETR"/>
</dbReference>
<dbReference type="SUPFAM" id="SSF46689">
    <property type="entry name" value="Homeodomain-like"/>
    <property type="match status" value="1"/>
</dbReference>
<feature type="domain" description="HTH tetR-type" evidence="4">
    <location>
        <begin position="14"/>
        <end position="74"/>
    </location>
</feature>
<dbReference type="Pfam" id="PF00440">
    <property type="entry name" value="TetR_N"/>
    <property type="match status" value="1"/>
</dbReference>
<dbReference type="InterPro" id="IPR050109">
    <property type="entry name" value="HTH-type_TetR-like_transc_reg"/>
</dbReference>
<comment type="caution">
    <text evidence="5">The sequence shown here is derived from an EMBL/GenBank/DDBJ whole genome shotgun (WGS) entry which is preliminary data.</text>
</comment>
<dbReference type="InterPro" id="IPR041678">
    <property type="entry name" value="TetR_C_16"/>
</dbReference>
<dbReference type="PROSITE" id="PS50977">
    <property type="entry name" value="HTH_TETR_2"/>
    <property type="match status" value="1"/>
</dbReference>
<feature type="DNA-binding region" description="H-T-H motif" evidence="2">
    <location>
        <begin position="37"/>
        <end position="56"/>
    </location>
</feature>
<dbReference type="PANTHER" id="PTHR30055">
    <property type="entry name" value="HTH-TYPE TRANSCRIPTIONAL REGULATOR RUTR"/>
    <property type="match status" value="1"/>
</dbReference>
<evidence type="ECO:0000313" key="6">
    <source>
        <dbReference type="Proteomes" id="UP001296706"/>
    </source>
</evidence>
<proteinExistence type="predicted"/>
<dbReference type="Proteomes" id="UP001296706">
    <property type="component" value="Unassembled WGS sequence"/>
</dbReference>
<keyword evidence="6" id="KW-1185">Reference proteome</keyword>
<evidence type="ECO:0000256" key="3">
    <source>
        <dbReference type="SAM" id="MobiDB-lite"/>
    </source>
</evidence>
<dbReference type="PANTHER" id="PTHR30055:SF226">
    <property type="entry name" value="HTH-TYPE TRANSCRIPTIONAL REGULATOR PKSA"/>
    <property type="match status" value="1"/>
</dbReference>
<gene>
    <name evidence="5" type="ORF">HF577_15550</name>
</gene>
<evidence type="ECO:0000256" key="1">
    <source>
        <dbReference type="ARBA" id="ARBA00023125"/>
    </source>
</evidence>
<dbReference type="InterPro" id="IPR009057">
    <property type="entry name" value="Homeodomain-like_sf"/>
</dbReference>
<organism evidence="5 6">
    <name type="scientific">Pseudonocardia xinjiangensis</name>
    <dbReference type="NCBI Taxonomy" id="75289"/>
    <lineage>
        <taxon>Bacteria</taxon>
        <taxon>Bacillati</taxon>
        <taxon>Actinomycetota</taxon>
        <taxon>Actinomycetes</taxon>
        <taxon>Pseudonocardiales</taxon>
        <taxon>Pseudonocardiaceae</taxon>
        <taxon>Pseudonocardia</taxon>
    </lineage>
</organism>
<sequence length="209" mass="22299">MTLDPPAERPRNAAATKAAILESAVVAFTRSGYDGAGVREIAQAAGVTAMLVNRYFGSKEQLFREVVDVVLAPPTIVPEDSATLAHRVAETLTARTTPEAEHLDPFLLMLRSASNPRANEIVRAGIERYAGRRLAALLPGPRPDERSELLLSLIAGVWLLRKVVGTTALAAMEPADLTRRLEEVFGAAIAPDPDEPADRGRAESGGAVE</sequence>
<dbReference type="Pfam" id="PF17920">
    <property type="entry name" value="TetR_C_16"/>
    <property type="match status" value="1"/>
</dbReference>
<keyword evidence="1 2" id="KW-0238">DNA-binding</keyword>
<dbReference type="InterPro" id="IPR001647">
    <property type="entry name" value="HTH_TetR"/>
</dbReference>
<name>A0ABX1RDM6_9PSEU</name>
<reference evidence="5 6" key="1">
    <citation type="submission" date="2020-04" db="EMBL/GenBank/DDBJ databases">
        <authorList>
            <person name="Klaysubun C."/>
            <person name="Duangmal K."/>
            <person name="Lipun K."/>
        </authorList>
    </citation>
    <scope>NUCLEOTIDE SEQUENCE [LARGE SCALE GENOMIC DNA]</scope>
    <source>
        <strain evidence="5 6">JCM 11839</strain>
    </source>
</reference>
<feature type="region of interest" description="Disordered" evidence="3">
    <location>
        <begin position="188"/>
        <end position="209"/>
    </location>
</feature>
<evidence type="ECO:0000313" key="5">
    <source>
        <dbReference type="EMBL" id="NMH78496.1"/>
    </source>
</evidence>
<dbReference type="SUPFAM" id="SSF48498">
    <property type="entry name" value="Tetracyclin repressor-like, C-terminal domain"/>
    <property type="match status" value="1"/>
</dbReference>
<evidence type="ECO:0000256" key="2">
    <source>
        <dbReference type="PROSITE-ProRule" id="PRU00335"/>
    </source>
</evidence>
<dbReference type="RefSeq" id="WP_169396569.1">
    <property type="nucleotide sequence ID" value="NZ_BAAAJH010000036.1"/>
</dbReference>
<protein>
    <submittedName>
        <fullName evidence="5">TetR/AcrR family transcriptional regulator</fullName>
    </submittedName>
</protein>
<accession>A0ABX1RDM6</accession>